<protein>
    <submittedName>
        <fullName evidence="1">Uncharacterized protein</fullName>
    </submittedName>
</protein>
<evidence type="ECO:0000313" key="1">
    <source>
        <dbReference type="EMBL" id="KAF7548471.1"/>
    </source>
</evidence>
<name>A0A9P5H9T3_9HYPO</name>
<dbReference type="AlphaFoldDB" id="A0A9P5H9T3"/>
<reference evidence="1" key="1">
    <citation type="submission" date="2020-03" db="EMBL/GenBank/DDBJ databases">
        <title>Draft Genome Sequence of Cylindrodendrum hubeiense.</title>
        <authorList>
            <person name="Buettner E."/>
            <person name="Kellner H."/>
        </authorList>
    </citation>
    <scope>NUCLEOTIDE SEQUENCE</scope>
    <source>
        <strain evidence="1">IHI 201604</strain>
    </source>
</reference>
<comment type="caution">
    <text evidence="1">The sequence shown here is derived from an EMBL/GenBank/DDBJ whole genome shotgun (WGS) entry which is preliminary data.</text>
</comment>
<sequence length="285" mass="33806">MWPTDGAAEMPDDNRMPALLDVFKLIICDARCLEEGTSLQDAYDAQLREEELQTPTERAREIVRCEIEKTARRNARLIIPHLEHISPDELTQMERNKGDTIKAIWKQIAPPPPAWIQQIVDSQQPWGFVFYKSREVERKFGYDWYDVWGEIKDYLSEDDALRRHFKDYKESLSSPGFLRNTFIMINDQCIPEDIRRNNRQDIDDFWVWAYDADWEPSADITVSNGDEYRGRVRVPLYSLNAWFYGARYEGVVSLKDMWLKAQTDPEKLWICRSKLMESWHHESYI</sequence>
<proteinExistence type="predicted"/>
<dbReference type="EMBL" id="JAANBB010000147">
    <property type="protein sequence ID" value="KAF7548471.1"/>
    <property type="molecule type" value="Genomic_DNA"/>
</dbReference>
<organism evidence="1 2">
    <name type="scientific">Cylindrodendrum hubeiense</name>
    <dbReference type="NCBI Taxonomy" id="595255"/>
    <lineage>
        <taxon>Eukaryota</taxon>
        <taxon>Fungi</taxon>
        <taxon>Dikarya</taxon>
        <taxon>Ascomycota</taxon>
        <taxon>Pezizomycotina</taxon>
        <taxon>Sordariomycetes</taxon>
        <taxon>Hypocreomycetidae</taxon>
        <taxon>Hypocreales</taxon>
        <taxon>Nectriaceae</taxon>
        <taxon>Cylindrodendrum</taxon>
    </lineage>
</organism>
<gene>
    <name evidence="1" type="ORF">G7Z17_g7034</name>
</gene>
<dbReference type="Proteomes" id="UP000722485">
    <property type="component" value="Unassembled WGS sequence"/>
</dbReference>
<keyword evidence="2" id="KW-1185">Reference proteome</keyword>
<dbReference type="OrthoDB" id="4777915at2759"/>
<accession>A0A9P5H9T3</accession>
<evidence type="ECO:0000313" key="2">
    <source>
        <dbReference type="Proteomes" id="UP000722485"/>
    </source>
</evidence>